<reference evidence="2 3" key="2">
    <citation type="submission" date="2017-11" db="EMBL/GenBank/DDBJ databases">
        <title>Lysogenic conversion of Stenotrophomonas maltophilia by temperate phage DLP4.</title>
        <authorList>
            <person name="Dennis J."/>
            <person name="Stothard P."/>
        </authorList>
    </citation>
    <scope>NUCLEOTIDE SEQUENCE [LARGE SCALE GENOMIC DNA]</scope>
</reference>
<feature type="region of interest" description="Disordered" evidence="1">
    <location>
        <begin position="219"/>
        <end position="308"/>
    </location>
</feature>
<keyword evidence="3" id="KW-1185">Reference proteome</keyword>
<organism evidence="2 3">
    <name type="scientific">Stenotrophomonas phage vB_SmaS_DLP_5</name>
    <dbReference type="NCBI Taxonomy" id="2044561"/>
    <lineage>
        <taxon>Viruses</taxon>
        <taxon>Duplodnaviria</taxon>
        <taxon>Heunggongvirae</taxon>
        <taxon>Uroviricota</taxon>
        <taxon>Caudoviricetes</taxon>
        <taxon>Delepquintavirus</taxon>
        <taxon>Delepquintavirus DLP5</taxon>
    </lineage>
</organism>
<proteinExistence type="predicted"/>
<accession>A0A2D2W2C1</accession>
<name>A0A2D2W2C1_9CAUD</name>
<feature type="compositionally biased region" description="Basic and acidic residues" evidence="1">
    <location>
        <begin position="219"/>
        <end position="228"/>
    </location>
</feature>
<evidence type="ECO:0000313" key="2">
    <source>
        <dbReference type="EMBL" id="ATS92283.1"/>
    </source>
</evidence>
<protein>
    <submittedName>
        <fullName evidence="2">Uncharacterized protein</fullName>
    </submittedName>
</protein>
<reference evidence="3" key="1">
    <citation type="submission" date="2017-10" db="EMBL/GenBank/DDBJ databases">
        <authorList>
            <person name="Peters D.L."/>
        </authorList>
    </citation>
    <scope>NUCLEOTIDE SEQUENCE [LARGE SCALE GENOMIC DNA]</scope>
</reference>
<sequence length="408" mass="43924">MQTKLSMKQMGDADVQFVSLVGRAANRIPFRITKSDKENKMGLDLSGIARALKGNKVAKADKPELVAVVVEKSDLLPQITEAVTAAGLNVDNVVEDAESNTVAFVQKESEEGEELTTIKMDDTVSVVVKGFSAYCDNLKDFNEIVQAQGFYAGMNVATEALRDSVYKGLYSSDNPQEAVAKAETVLSQFTSYMKTLVGNLPDNAFYVSKGVAVVVEKAAKDKKDKEEADAAAAAKAKDEQKAKDDAKTASKKEEGNGNGDEEEINLDEVPDDVSKKDWTAKSEDERRQYHAAKKSEVAPVQKSETPAPTVDVGDIVQKTAAAVLAALEPKFVAIEKAQKATEEMVDSVVQKSETVAQRLGTTVVNTTSAADTPSGNVQKSDKSDTDPRQGCFDTALIRKGQRRSINGN</sequence>
<dbReference type="Proteomes" id="UP000241675">
    <property type="component" value="Segment"/>
</dbReference>
<dbReference type="EMBL" id="MG189906">
    <property type="protein sequence ID" value="ATS92283.1"/>
    <property type="molecule type" value="Genomic_DNA"/>
</dbReference>
<evidence type="ECO:0000313" key="3">
    <source>
        <dbReference type="Proteomes" id="UP000241675"/>
    </source>
</evidence>
<evidence type="ECO:0000256" key="1">
    <source>
        <dbReference type="SAM" id="MobiDB-lite"/>
    </source>
</evidence>
<feature type="compositionally biased region" description="Basic and acidic residues" evidence="1">
    <location>
        <begin position="272"/>
        <end position="296"/>
    </location>
</feature>
<feature type="region of interest" description="Disordered" evidence="1">
    <location>
        <begin position="364"/>
        <end position="408"/>
    </location>
</feature>
<feature type="compositionally biased region" description="Basic and acidic residues" evidence="1">
    <location>
        <begin position="235"/>
        <end position="255"/>
    </location>
</feature>
<gene>
    <name evidence="2" type="ORF">DLP05_006</name>
</gene>
<feature type="compositionally biased region" description="Acidic residues" evidence="1">
    <location>
        <begin position="259"/>
        <end position="271"/>
    </location>
</feature>
<feature type="compositionally biased region" description="Polar residues" evidence="1">
    <location>
        <begin position="364"/>
        <end position="378"/>
    </location>
</feature>